<dbReference type="PANTHER" id="PTHR24171">
    <property type="entry name" value="ANKYRIN REPEAT DOMAIN-CONTAINING PROTEIN 39-RELATED"/>
    <property type="match status" value="1"/>
</dbReference>
<evidence type="ECO:0000256" key="3">
    <source>
        <dbReference type="PROSITE-ProRule" id="PRU00023"/>
    </source>
</evidence>
<keyword evidence="4" id="KW-0732">Signal</keyword>
<gene>
    <name evidence="5" type="ORF">NT2_04_04770</name>
</gene>
<dbReference type="RefSeq" id="WP_021689971.1">
    <property type="nucleotide sequence ID" value="NZ_BASZ01000004.1"/>
</dbReference>
<dbReference type="EMBL" id="BASZ01000004">
    <property type="protein sequence ID" value="GAD49064.1"/>
    <property type="molecule type" value="Genomic_DNA"/>
</dbReference>
<evidence type="ECO:0000256" key="4">
    <source>
        <dbReference type="SAM" id="SignalP"/>
    </source>
</evidence>
<evidence type="ECO:0000313" key="5">
    <source>
        <dbReference type="EMBL" id="GAD49064.1"/>
    </source>
</evidence>
<dbReference type="Gene3D" id="1.25.40.20">
    <property type="entry name" value="Ankyrin repeat-containing domain"/>
    <property type="match status" value="1"/>
</dbReference>
<organism evidence="5 6">
    <name type="scientific">Caenibius tardaugens NBRC 16725</name>
    <dbReference type="NCBI Taxonomy" id="1219035"/>
    <lineage>
        <taxon>Bacteria</taxon>
        <taxon>Pseudomonadati</taxon>
        <taxon>Pseudomonadota</taxon>
        <taxon>Alphaproteobacteria</taxon>
        <taxon>Sphingomonadales</taxon>
        <taxon>Erythrobacteraceae</taxon>
        <taxon>Caenibius</taxon>
    </lineage>
</organism>
<name>U2ZUK7_9SPHN</name>
<reference evidence="5 6" key="1">
    <citation type="submission" date="2013-09" db="EMBL/GenBank/DDBJ databases">
        <title>Whole genome shotgun sequence of Novosphingobium tardaugens NBRC 16725.</title>
        <authorList>
            <person name="Isaki S."/>
            <person name="Hosoyama A."/>
            <person name="Tsuchikane K."/>
            <person name="Katsumata H."/>
            <person name="Ando Y."/>
            <person name="Yamazaki S."/>
            <person name="Fujita N."/>
        </authorList>
    </citation>
    <scope>NUCLEOTIDE SEQUENCE [LARGE SCALE GENOMIC DNA]</scope>
    <source>
        <strain evidence="5 6">NBRC 16725</strain>
    </source>
</reference>
<feature type="chain" id="PRO_5004638785" evidence="4">
    <location>
        <begin position="36"/>
        <end position="215"/>
    </location>
</feature>
<feature type="repeat" description="ANK" evidence="3">
    <location>
        <begin position="140"/>
        <end position="172"/>
    </location>
</feature>
<proteinExistence type="predicted"/>
<dbReference type="SMART" id="SM00248">
    <property type="entry name" value="ANK"/>
    <property type="match status" value="3"/>
</dbReference>
<feature type="signal peptide" evidence="4">
    <location>
        <begin position="1"/>
        <end position="35"/>
    </location>
</feature>
<dbReference type="InterPro" id="IPR002110">
    <property type="entry name" value="Ankyrin_rpt"/>
</dbReference>
<keyword evidence="2 3" id="KW-0040">ANK repeat</keyword>
<feature type="repeat" description="ANK" evidence="3">
    <location>
        <begin position="74"/>
        <end position="106"/>
    </location>
</feature>
<protein>
    <submittedName>
        <fullName evidence="5">Uncharacterized protein</fullName>
    </submittedName>
</protein>
<dbReference type="Pfam" id="PF13857">
    <property type="entry name" value="Ank_5"/>
    <property type="match status" value="1"/>
</dbReference>
<dbReference type="AlphaFoldDB" id="U2ZUK7"/>
<accession>U2ZUK7</accession>
<feature type="repeat" description="ANK" evidence="3">
    <location>
        <begin position="107"/>
        <end position="139"/>
    </location>
</feature>
<dbReference type="PROSITE" id="PS50297">
    <property type="entry name" value="ANK_REP_REGION"/>
    <property type="match status" value="2"/>
</dbReference>
<sequence length="215" mass="22645">MATGKSWTRRTLGLKRVFASALGAALLAAPAVSHAQFSDSYKFLEAVKKADGDTATKYLNEPGTTIVNTRDVTTGQTGLLIAVARRDLLWTQFMLQRGANPNIGDKHGVTPLVVAARLSFVDGVNALIDAGARVNDANDTGETPLISAVHQKDIGIMRALLKAGADADRPDNSGRSARDYARLQGENSATLTEIQARAKPAATGAPAGSVYGPRF</sequence>
<dbReference type="InterPro" id="IPR036770">
    <property type="entry name" value="Ankyrin_rpt-contain_sf"/>
</dbReference>
<dbReference type="SUPFAM" id="SSF48403">
    <property type="entry name" value="Ankyrin repeat"/>
    <property type="match status" value="1"/>
</dbReference>
<dbReference type="Proteomes" id="UP000016568">
    <property type="component" value="Unassembled WGS sequence"/>
</dbReference>
<keyword evidence="1" id="KW-0677">Repeat</keyword>
<comment type="caution">
    <text evidence="5">The sequence shown here is derived from an EMBL/GenBank/DDBJ whole genome shotgun (WGS) entry which is preliminary data.</text>
</comment>
<evidence type="ECO:0000256" key="2">
    <source>
        <dbReference type="ARBA" id="ARBA00023043"/>
    </source>
</evidence>
<dbReference type="eggNOG" id="COG0666">
    <property type="taxonomic scope" value="Bacteria"/>
</dbReference>
<dbReference type="PROSITE" id="PS50088">
    <property type="entry name" value="ANK_REPEAT"/>
    <property type="match status" value="3"/>
</dbReference>
<keyword evidence="6" id="KW-1185">Reference proteome</keyword>
<evidence type="ECO:0000313" key="6">
    <source>
        <dbReference type="Proteomes" id="UP000016568"/>
    </source>
</evidence>
<evidence type="ECO:0000256" key="1">
    <source>
        <dbReference type="ARBA" id="ARBA00022737"/>
    </source>
</evidence>